<proteinExistence type="predicted"/>
<name>A0A0K3CDJ4_RHOTO</name>
<dbReference type="Proteomes" id="UP000199069">
    <property type="component" value="Unassembled WGS sequence"/>
</dbReference>
<dbReference type="InterPro" id="IPR011992">
    <property type="entry name" value="EF-hand-dom_pair"/>
</dbReference>
<reference evidence="2 4" key="1">
    <citation type="submission" date="2015-07" db="EMBL/GenBank/DDBJ databases">
        <authorList>
            <person name="Cajimat M.N.B."/>
            <person name="Milazzo M.L."/>
            <person name="Fulhorst C.F."/>
        </authorList>
    </citation>
    <scope>NUCLEOTIDE SEQUENCE [LARGE SCALE GENOMIC DNA]</scope>
    <source>
        <strain evidence="2">Single colony</strain>
    </source>
</reference>
<dbReference type="EMBL" id="CWKI01000007">
    <property type="protein sequence ID" value="CTR07774.1"/>
    <property type="molecule type" value="Genomic_DNA"/>
</dbReference>
<accession>A0A0K3CDJ4</accession>
<evidence type="ECO:0000313" key="2">
    <source>
        <dbReference type="EMBL" id="CTR07774.1"/>
    </source>
</evidence>
<sequence length="233" mass="25702">MRDSLSLRLTTGLFKPLCSLLAPSSHRSSPRLHLPRPASPLSTRRISSSLAANPGLNLREHGTMASDKPADSAKETETAVDKPSVLLTEEGDLSDKLYDILHEVFLRFAKLPETEGAAKVKDDKGKVKLATLGREEINAFSRATNGKDLPDEQWTEIVEYLDVNDAGELTFKGFTELYSLQTENDEAETVKDLKAWGYDPQTLERVSTESAAPKETDKQEEAPKKDDKEGESA</sequence>
<dbReference type="Gene3D" id="1.10.238.10">
    <property type="entry name" value="EF-hand"/>
    <property type="match status" value="1"/>
</dbReference>
<evidence type="ECO:0000313" key="3">
    <source>
        <dbReference type="EMBL" id="PRQ73551.1"/>
    </source>
</evidence>
<gene>
    <name evidence="2" type="primary">FGENESH: predicted gene_7.20</name>
    <name evidence="3" type="ORF">AAT19DRAFT_15118</name>
    <name evidence="2" type="ORF">BN2166_0036350</name>
</gene>
<dbReference type="EMBL" id="LCTV02000007">
    <property type="protein sequence ID" value="PRQ73551.1"/>
    <property type="molecule type" value="Genomic_DNA"/>
</dbReference>
<evidence type="ECO:0000313" key="4">
    <source>
        <dbReference type="Proteomes" id="UP000199069"/>
    </source>
</evidence>
<organism evidence="2 4">
    <name type="scientific">Rhodotorula toruloides</name>
    <name type="common">Yeast</name>
    <name type="synonym">Rhodosporidium toruloides</name>
    <dbReference type="NCBI Taxonomy" id="5286"/>
    <lineage>
        <taxon>Eukaryota</taxon>
        <taxon>Fungi</taxon>
        <taxon>Dikarya</taxon>
        <taxon>Basidiomycota</taxon>
        <taxon>Pucciniomycotina</taxon>
        <taxon>Microbotryomycetes</taxon>
        <taxon>Sporidiobolales</taxon>
        <taxon>Sporidiobolaceae</taxon>
        <taxon>Rhodotorula</taxon>
    </lineage>
</organism>
<evidence type="ECO:0000256" key="1">
    <source>
        <dbReference type="SAM" id="MobiDB-lite"/>
    </source>
</evidence>
<keyword evidence="4" id="KW-1185">Reference proteome</keyword>
<feature type="region of interest" description="Disordered" evidence="1">
    <location>
        <begin position="201"/>
        <end position="233"/>
    </location>
</feature>
<feature type="region of interest" description="Disordered" evidence="1">
    <location>
        <begin position="24"/>
        <end position="80"/>
    </location>
</feature>
<dbReference type="AlphaFoldDB" id="A0A0K3CDJ4"/>
<dbReference type="OrthoDB" id="26525at2759"/>
<dbReference type="SUPFAM" id="SSF47473">
    <property type="entry name" value="EF-hand"/>
    <property type="match status" value="1"/>
</dbReference>
<reference evidence="3 5" key="2">
    <citation type="journal article" date="2018" name="Elife">
        <title>Functional genomics of lipid metabolism in the oleaginous yeast Rhodosporidium toruloides.</title>
        <authorList>
            <person name="Coradetti S.T."/>
            <person name="Pinel D."/>
            <person name="Geiselman G."/>
            <person name="Ito M."/>
            <person name="Mondo S."/>
            <person name="Reilly M.C."/>
            <person name="Cheng Y.F."/>
            <person name="Bauer S."/>
            <person name="Grigoriev I."/>
            <person name="Gladden J.M."/>
            <person name="Simmons B.A."/>
            <person name="Brem R."/>
            <person name="Arkin A.P."/>
            <person name="Skerker J.M."/>
        </authorList>
    </citation>
    <scope>NUCLEOTIDE SEQUENCE [LARGE SCALE GENOMIC DNA]</scope>
    <source>
        <strain evidence="3 5">NBRC 0880</strain>
    </source>
</reference>
<feature type="compositionally biased region" description="Basic and acidic residues" evidence="1">
    <location>
        <begin position="212"/>
        <end position="233"/>
    </location>
</feature>
<evidence type="ECO:0000313" key="5">
    <source>
        <dbReference type="Proteomes" id="UP000239560"/>
    </source>
</evidence>
<dbReference type="Proteomes" id="UP000239560">
    <property type="component" value="Unassembled WGS sequence"/>
</dbReference>
<feature type="compositionally biased region" description="Polar residues" evidence="1">
    <location>
        <begin position="40"/>
        <end position="51"/>
    </location>
</feature>
<protein>
    <submittedName>
        <fullName evidence="2">Uncharacterized protein</fullName>
    </submittedName>
</protein>
<feature type="compositionally biased region" description="Basic and acidic residues" evidence="1">
    <location>
        <begin position="58"/>
        <end position="80"/>
    </location>
</feature>